<accession>A0A7G9G3W3</accession>
<keyword evidence="6" id="KW-1185">Reference proteome</keyword>
<dbReference type="InterPro" id="IPR036286">
    <property type="entry name" value="LexA/Signal_pep-like_sf"/>
</dbReference>
<evidence type="ECO:0000256" key="2">
    <source>
        <dbReference type="ARBA" id="ARBA00009370"/>
    </source>
</evidence>
<dbReference type="AlphaFoldDB" id="A0A7G9G3W3"/>
<keyword evidence="3" id="KW-1133">Transmembrane helix</keyword>
<dbReference type="Pfam" id="PF10502">
    <property type="entry name" value="Peptidase_S26"/>
    <property type="match status" value="1"/>
</dbReference>
<evidence type="ECO:0000256" key="3">
    <source>
        <dbReference type="RuleBase" id="RU362042"/>
    </source>
</evidence>
<evidence type="ECO:0000313" key="6">
    <source>
        <dbReference type="Proteomes" id="UP000515823"/>
    </source>
</evidence>
<dbReference type="GO" id="GO:0009003">
    <property type="term" value="F:signal peptidase activity"/>
    <property type="evidence" value="ECO:0007669"/>
    <property type="project" value="UniProtKB-EC"/>
</dbReference>
<sequence length="183" mass="20889">MAEKKPETPEQVIAARRKKLANQAEITSFSARIVLLALLLYIIFGVVFGITPMENNDMSPIISAGDLLLYFRLENELRIQDVVVWEKESTQYIGRIVAQGGDTVEITDDHRLKINGSVVIENDIFYSTPRYDGEVEYPLTLNENQYFILCDHREGAKDSRYCGAAERSEIKGKVFTVIRRRDL</sequence>
<evidence type="ECO:0000259" key="4">
    <source>
        <dbReference type="Pfam" id="PF10502"/>
    </source>
</evidence>
<dbReference type="SUPFAM" id="SSF51306">
    <property type="entry name" value="LexA/Signal peptidase"/>
    <property type="match status" value="1"/>
</dbReference>
<keyword evidence="3 5" id="KW-0378">Hydrolase</keyword>
<dbReference type="PANTHER" id="PTHR43390">
    <property type="entry name" value="SIGNAL PEPTIDASE I"/>
    <property type="match status" value="1"/>
</dbReference>
<comment type="catalytic activity">
    <reaction evidence="3">
        <text>Cleavage of hydrophobic, N-terminal signal or leader sequences from secreted and periplasmic proteins.</text>
        <dbReference type="EC" id="3.4.21.89"/>
    </reaction>
</comment>
<gene>
    <name evidence="5" type="primary">lepB</name>
    <name evidence="5" type="ORF">H9Q78_13855</name>
</gene>
<dbReference type="Proteomes" id="UP000515823">
    <property type="component" value="Chromosome"/>
</dbReference>
<dbReference type="InterPro" id="IPR000223">
    <property type="entry name" value="Pept_S26A_signal_pept_1"/>
</dbReference>
<evidence type="ECO:0000313" key="5">
    <source>
        <dbReference type="EMBL" id="QNM05495.1"/>
    </source>
</evidence>
<dbReference type="Gene3D" id="2.10.109.10">
    <property type="entry name" value="Umud Fragment, subunit A"/>
    <property type="match status" value="1"/>
</dbReference>
<dbReference type="GO" id="GO:0006465">
    <property type="term" value="P:signal peptide processing"/>
    <property type="evidence" value="ECO:0007669"/>
    <property type="project" value="InterPro"/>
</dbReference>
<dbReference type="GO" id="GO:0004252">
    <property type="term" value="F:serine-type endopeptidase activity"/>
    <property type="evidence" value="ECO:0007669"/>
    <property type="project" value="InterPro"/>
</dbReference>
<dbReference type="CDD" id="cd06530">
    <property type="entry name" value="S26_SPase_I"/>
    <property type="match status" value="1"/>
</dbReference>
<name>A0A7G9G3W3_9FIRM</name>
<dbReference type="PANTHER" id="PTHR43390:SF1">
    <property type="entry name" value="CHLOROPLAST PROCESSING PEPTIDASE"/>
    <property type="match status" value="1"/>
</dbReference>
<feature type="transmembrane region" description="Helical" evidence="3">
    <location>
        <begin position="29"/>
        <end position="50"/>
    </location>
</feature>
<dbReference type="KEGG" id="qdo:H9Q78_13855"/>
<comment type="similarity">
    <text evidence="2 3">Belongs to the peptidase S26 family.</text>
</comment>
<proteinExistence type="inferred from homology"/>
<keyword evidence="3" id="KW-0812">Transmembrane</keyword>
<dbReference type="PRINTS" id="PR00727">
    <property type="entry name" value="LEADERPTASE"/>
</dbReference>
<reference evidence="5 6" key="1">
    <citation type="submission" date="2020-08" db="EMBL/GenBank/DDBJ databases">
        <authorList>
            <person name="Liu C."/>
            <person name="Sun Q."/>
        </authorList>
    </citation>
    <scope>NUCLEOTIDE SEQUENCE [LARGE SCALE GENOMIC DNA]</scope>
    <source>
        <strain evidence="5 6">NSJ-38</strain>
    </source>
</reference>
<dbReference type="InterPro" id="IPR019533">
    <property type="entry name" value="Peptidase_S26"/>
</dbReference>
<keyword evidence="3" id="KW-0472">Membrane</keyword>
<dbReference type="NCBIfam" id="TIGR02227">
    <property type="entry name" value="sigpep_I_bact"/>
    <property type="match status" value="1"/>
</dbReference>
<evidence type="ECO:0000256" key="1">
    <source>
        <dbReference type="ARBA" id="ARBA00004401"/>
    </source>
</evidence>
<comment type="subcellular location">
    <subcellularLocation>
        <location evidence="1">Cell membrane</location>
        <topology evidence="1">Single-pass type II membrane protein</topology>
    </subcellularLocation>
    <subcellularLocation>
        <location evidence="3">Membrane</location>
        <topology evidence="3">Single-pass type II membrane protein</topology>
    </subcellularLocation>
</comment>
<keyword evidence="3" id="KW-0645">Protease</keyword>
<dbReference type="GO" id="GO:0005886">
    <property type="term" value="C:plasma membrane"/>
    <property type="evidence" value="ECO:0007669"/>
    <property type="project" value="UniProtKB-SubCell"/>
</dbReference>
<dbReference type="RefSeq" id="WP_249302547.1">
    <property type="nucleotide sequence ID" value="NZ_CP060634.1"/>
</dbReference>
<dbReference type="EC" id="3.4.21.89" evidence="3"/>
<protein>
    <recommendedName>
        <fullName evidence="3">Signal peptidase I</fullName>
        <ecNumber evidence="3">3.4.21.89</ecNumber>
    </recommendedName>
</protein>
<organism evidence="5 6">
    <name type="scientific">Qiania dongpingensis</name>
    <dbReference type="NCBI Taxonomy" id="2763669"/>
    <lineage>
        <taxon>Bacteria</taxon>
        <taxon>Bacillati</taxon>
        <taxon>Bacillota</taxon>
        <taxon>Clostridia</taxon>
        <taxon>Lachnospirales</taxon>
        <taxon>Lachnospiraceae</taxon>
        <taxon>Qiania</taxon>
    </lineage>
</organism>
<feature type="domain" description="Peptidase S26" evidence="4">
    <location>
        <begin position="29"/>
        <end position="177"/>
    </location>
</feature>
<dbReference type="EMBL" id="CP060634">
    <property type="protein sequence ID" value="QNM05495.1"/>
    <property type="molecule type" value="Genomic_DNA"/>
</dbReference>